<evidence type="ECO:0000259" key="1">
    <source>
        <dbReference type="Pfam" id="PF17765"/>
    </source>
</evidence>
<dbReference type="InterPro" id="IPR041413">
    <property type="entry name" value="MLTR_LBD"/>
</dbReference>
<evidence type="ECO:0000313" key="3">
    <source>
        <dbReference type="Proteomes" id="UP001571476"/>
    </source>
</evidence>
<feature type="domain" description="MmyB-like transcription regulator ligand binding" evidence="1">
    <location>
        <begin position="1"/>
        <end position="106"/>
    </location>
</feature>
<gene>
    <name evidence="2" type="ORF">ACEG43_22855</name>
</gene>
<dbReference type="EMBL" id="JBGOSP010000011">
    <property type="protein sequence ID" value="MFA3838985.1"/>
    <property type="molecule type" value="Genomic_DNA"/>
</dbReference>
<keyword evidence="3" id="KW-1185">Reference proteome</keyword>
<sequence>MMRFAFLYPEAREQQQLVNWRSDWAIPFLAQIRFAIATHPDVPELLQLRDDILDGNDEARELWADRLAQAHRDGDVRGFSLPFHDGQEFQVRIMAFAPMSHPDLRMIALVRQ</sequence>
<accession>A0ABV4SLT8</accession>
<organism evidence="2 3">
    <name type="scientific">Streptomyces aureus</name>
    <dbReference type="NCBI Taxonomy" id="193461"/>
    <lineage>
        <taxon>Bacteria</taxon>
        <taxon>Bacillati</taxon>
        <taxon>Actinomycetota</taxon>
        <taxon>Actinomycetes</taxon>
        <taxon>Kitasatosporales</taxon>
        <taxon>Streptomycetaceae</taxon>
        <taxon>Streptomyces</taxon>
    </lineage>
</organism>
<dbReference type="Proteomes" id="UP001571476">
    <property type="component" value="Unassembled WGS sequence"/>
</dbReference>
<evidence type="ECO:0000313" key="2">
    <source>
        <dbReference type="EMBL" id="MFA3838985.1"/>
    </source>
</evidence>
<comment type="caution">
    <text evidence="2">The sequence shown here is derived from an EMBL/GenBank/DDBJ whole genome shotgun (WGS) entry which is preliminary data.</text>
</comment>
<name>A0ABV4SLT8_9ACTN</name>
<protein>
    <recommendedName>
        <fullName evidence="1">MmyB-like transcription regulator ligand binding domain-containing protein</fullName>
    </recommendedName>
</protein>
<reference evidence="2 3" key="1">
    <citation type="submission" date="2024-08" db="EMBL/GenBank/DDBJ databases">
        <title>Genome sequence of Streptomyces aureus CACIA-1.46HGO.</title>
        <authorList>
            <person name="Evangelista-Martinez Z."/>
        </authorList>
    </citation>
    <scope>NUCLEOTIDE SEQUENCE [LARGE SCALE GENOMIC DNA]</scope>
    <source>
        <strain evidence="2 3">CACIA-1.46HGO</strain>
    </source>
</reference>
<dbReference type="RefSeq" id="WP_372564085.1">
    <property type="nucleotide sequence ID" value="NZ_JBGOSP010000011.1"/>
</dbReference>
<dbReference type="Gene3D" id="3.30.450.180">
    <property type="match status" value="1"/>
</dbReference>
<dbReference type="Pfam" id="PF17765">
    <property type="entry name" value="MLTR_LBD"/>
    <property type="match status" value="1"/>
</dbReference>
<proteinExistence type="predicted"/>